<keyword evidence="3 5" id="KW-0238">DNA-binding</keyword>
<feature type="domain" description="Core-binding (CB)" evidence="7">
    <location>
        <begin position="61"/>
        <end position="148"/>
    </location>
</feature>
<dbReference type="RefSeq" id="WP_147847687.1">
    <property type="nucleotide sequence ID" value="NZ_VDUZ01000015.1"/>
</dbReference>
<dbReference type="CDD" id="cd01189">
    <property type="entry name" value="INT_ICEBs1_C_like"/>
    <property type="match status" value="1"/>
</dbReference>
<keyword evidence="9" id="KW-1185">Reference proteome</keyword>
<evidence type="ECO:0000256" key="5">
    <source>
        <dbReference type="PROSITE-ProRule" id="PRU01248"/>
    </source>
</evidence>
<dbReference type="PANTHER" id="PTHR30349">
    <property type="entry name" value="PHAGE INTEGRASE-RELATED"/>
    <property type="match status" value="1"/>
</dbReference>
<evidence type="ECO:0000256" key="2">
    <source>
        <dbReference type="ARBA" id="ARBA00022908"/>
    </source>
</evidence>
<dbReference type="InterPro" id="IPR002104">
    <property type="entry name" value="Integrase_catalytic"/>
</dbReference>
<keyword evidence="2" id="KW-0229">DNA integration</keyword>
<dbReference type="Proteomes" id="UP000321638">
    <property type="component" value="Unassembled WGS sequence"/>
</dbReference>
<evidence type="ECO:0000259" key="7">
    <source>
        <dbReference type="PROSITE" id="PS51900"/>
    </source>
</evidence>
<dbReference type="GO" id="GO:0006310">
    <property type="term" value="P:DNA recombination"/>
    <property type="evidence" value="ECO:0007669"/>
    <property type="project" value="UniProtKB-KW"/>
</dbReference>
<keyword evidence="4" id="KW-0233">DNA recombination</keyword>
<dbReference type="GO" id="GO:0015074">
    <property type="term" value="P:DNA integration"/>
    <property type="evidence" value="ECO:0007669"/>
    <property type="project" value="UniProtKB-KW"/>
</dbReference>
<dbReference type="InterPro" id="IPR011010">
    <property type="entry name" value="DNA_brk_join_enz"/>
</dbReference>
<evidence type="ECO:0000313" key="8">
    <source>
        <dbReference type="EMBL" id="TXL75116.1"/>
    </source>
</evidence>
<dbReference type="PROSITE" id="PS51900">
    <property type="entry name" value="CB"/>
    <property type="match status" value="1"/>
</dbReference>
<evidence type="ECO:0000259" key="6">
    <source>
        <dbReference type="PROSITE" id="PS51898"/>
    </source>
</evidence>
<evidence type="ECO:0000256" key="1">
    <source>
        <dbReference type="ARBA" id="ARBA00008857"/>
    </source>
</evidence>
<dbReference type="Gene3D" id="1.10.443.10">
    <property type="entry name" value="Intergrase catalytic core"/>
    <property type="match status" value="1"/>
</dbReference>
<dbReference type="Gene3D" id="1.10.150.130">
    <property type="match status" value="1"/>
</dbReference>
<dbReference type="PROSITE" id="PS51898">
    <property type="entry name" value="TYR_RECOMBINASE"/>
    <property type="match status" value="1"/>
</dbReference>
<organism evidence="8 9">
    <name type="scientific">Vineibacter terrae</name>
    <dbReference type="NCBI Taxonomy" id="2586908"/>
    <lineage>
        <taxon>Bacteria</taxon>
        <taxon>Pseudomonadati</taxon>
        <taxon>Pseudomonadota</taxon>
        <taxon>Alphaproteobacteria</taxon>
        <taxon>Hyphomicrobiales</taxon>
        <taxon>Vineibacter</taxon>
    </lineage>
</organism>
<protein>
    <submittedName>
        <fullName evidence="8">Site-specific integrase</fullName>
    </submittedName>
</protein>
<name>A0A5C8PMW2_9HYPH</name>
<dbReference type="InterPro" id="IPR013762">
    <property type="entry name" value="Integrase-like_cat_sf"/>
</dbReference>
<dbReference type="GO" id="GO:0003677">
    <property type="term" value="F:DNA binding"/>
    <property type="evidence" value="ECO:0007669"/>
    <property type="project" value="UniProtKB-UniRule"/>
</dbReference>
<dbReference type="AlphaFoldDB" id="A0A5C8PMW2"/>
<dbReference type="EMBL" id="VDUZ01000015">
    <property type="protein sequence ID" value="TXL75116.1"/>
    <property type="molecule type" value="Genomic_DNA"/>
</dbReference>
<dbReference type="Pfam" id="PF00589">
    <property type="entry name" value="Phage_integrase"/>
    <property type="match status" value="1"/>
</dbReference>
<dbReference type="PANTHER" id="PTHR30349:SF64">
    <property type="entry name" value="PROPHAGE INTEGRASE INTD-RELATED"/>
    <property type="match status" value="1"/>
</dbReference>
<reference evidence="8 9" key="1">
    <citation type="submission" date="2019-06" db="EMBL/GenBank/DDBJ databases">
        <title>New taxonomy in bacterial strain CC-CFT640, isolated from vineyard.</title>
        <authorList>
            <person name="Lin S.-Y."/>
            <person name="Tsai C.-F."/>
            <person name="Young C.-C."/>
        </authorList>
    </citation>
    <scope>NUCLEOTIDE SEQUENCE [LARGE SCALE GENOMIC DNA]</scope>
    <source>
        <strain evidence="8 9">CC-CFT640</strain>
    </source>
</reference>
<dbReference type="OrthoDB" id="9785687at2"/>
<comment type="caution">
    <text evidence="8">The sequence shown here is derived from an EMBL/GenBank/DDBJ whole genome shotgun (WGS) entry which is preliminary data.</text>
</comment>
<gene>
    <name evidence="8" type="ORF">FHP25_14615</name>
</gene>
<evidence type="ECO:0000256" key="4">
    <source>
        <dbReference type="ARBA" id="ARBA00023172"/>
    </source>
</evidence>
<comment type="similarity">
    <text evidence="1">Belongs to the 'phage' integrase family.</text>
</comment>
<evidence type="ECO:0000313" key="9">
    <source>
        <dbReference type="Proteomes" id="UP000321638"/>
    </source>
</evidence>
<accession>A0A5C8PMW2</accession>
<dbReference type="InterPro" id="IPR010998">
    <property type="entry name" value="Integrase_recombinase_N"/>
</dbReference>
<proteinExistence type="inferred from homology"/>
<dbReference type="InterPro" id="IPR044068">
    <property type="entry name" value="CB"/>
</dbReference>
<dbReference type="SUPFAM" id="SSF56349">
    <property type="entry name" value="DNA breaking-rejoining enzymes"/>
    <property type="match status" value="1"/>
</dbReference>
<evidence type="ECO:0000256" key="3">
    <source>
        <dbReference type="ARBA" id="ARBA00023125"/>
    </source>
</evidence>
<sequence length="404" mass="45908">MSDIRKRVGAKGTTYQVRYPSKSTKSGYAYATFETRKEAQAFLESGKTQSSDSSIRDGEITTVSQAVDKWLALCVKEGRDGRDPITKHTEKTYDRRADAMKAYDWPKGLRDIRPPDVVEFRSWLLTHYSRYQAYKILSSFHSVMKEAAMRGYIASNVAAGISIRADSRYDEPVVIPTPADVSALLAAADRLANSKNRQTARTWERYRPMLYLAADTGMRPQEYLVVQHFNITDEGVKIDRALEGGGYKLSVPKTPASRRTIDLSPQTRDLVTHYRDHKMVANKHDLLFPTSTGHWQSIDNWRKRGFYEACFEAGLVKVVEEDGETVEKPKYKPYDLRHFYASMLIEQRTNLKRIQKLMGHEDIKTTLNIYGHLIERAEQGREGESGLIAKLAAKSCGESVAQHP</sequence>
<feature type="domain" description="Tyr recombinase" evidence="6">
    <location>
        <begin position="170"/>
        <end position="385"/>
    </location>
</feature>
<dbReference type="InterPro" id="IPR050090">
    <property type="entry name" value="Tyrosine_recombinase_XerCD"/>
</dbReference>